<dbReference type="Proteomes" id="UP000198569">
    <property type="component" value="Unassembled WGS sequence"/>
</dbReference>
<dbReference type="AlphaFoldDB" id="A0A1H2UEC7"/>
<keyword evidence="1" id="KW-1133">Transmembrane helix</keyword>
<evidence type="ECO:0000313" key="2">
    <source>
        <dbReference type="EMBL" id="SDW54511.1"/>
    </source>
</evidence>
<dbReference type="STRING" id="229203.SAMN05444338_103151"/>
<evidence type="ECO:0000256" key="1">
    <source>
        <dbReference type="SAM" id="Phobius"/>
    </source>
</evidence>
<feature type="transmembrane region" description="Helical" evidence="1">
    <location>
        <begin position="74"/>
        <end position="96"/>
    </location>
</feature>
<accession>A0A1H2UEC7</accession>
<gene>
    <name evidence="2" type="ORF">SAMN05444338_103151</name>
</gene>
<sequence length="103" mass="11647">MTLTRKLMILHNKRLSIILLVVAIILLIPLIAMQFTNEVNWTLLDFVVAAVLLFSTGLMCELALRKIRKNKNRIVICIILFLTLLLIWAELAVGVFETALSGK</sequence>
<organism evidence="2 3">
    <name type="scientific">Flavobacterium degerlachei</name>
    <dbReference type="NCBI Taxonomy" id="229203"/>
    <lineage>
        <taxon>Bacteria</taxon>
        <taxon>Pseudomonadati</taxon>
        <taxon>Bacteroidota</taxon>
        <taxon>Flavobacteriia</taxon>
        <taxon>Flavobacteriales</taxon>
        <taxon>Flavobacteriaceae</taxon>
        <taxon>Flavobacterium</taxon>
    </lineage>
</organism>
<proteinExistence type="predicted"/>
<feature type="transmembrane region" description="Helical" evidence="1">
    <location>
        <begin position="41"/>
        <end position="62"/>
    </location>
</feature>
<name>A0A1H2UEC7_9FLAO</name>
<reference evidence="3" key="1">
    <citation type="submission" date="2016-10" db="EMBL/GenBank/DDBJ databases">
        <authorList>
            <person name="Varghese N."/>
            <person name="Submissions S."/>
        </authorList>
    </citation>
    <scope>NUCLEOTIDE SEQUENCE [LARGE SCALE GENOMIC DNA]</scope>
    <source>
        <strain evidence="3">DSM 15718</strain>
    </source>
</reference>
<protein>
    <submittedName>
        <fullName evidence="2">Uncharacterized protein</fullName>
    </submittedName>
</protein>
<keyword evidence="3" id="KW-1185">Reference proteome</keyword>
<feature type="transmembrane region" description="Helical" evidence="1">
    <location>
        <begin position="15"/>
        <end position="35"/>
    </location>
</feature>
<dbReference type="EMBL" id="FNMV01000003">
    <property type="protein sequence ID" value="SDW54511.1"/>
    <property type="molecule type" value="Genomic_DNA"/>
</dbReference>
<keyword evidence="1" id="KW-0472">Membrane</keyword>
<evidence type="ECO:0000313" key="3">
    <source>
        <dbReference type="Proteomes" id="UP000198569"/>
    </source>
</evidence>
<keyword evidence="1" id="KW-0812">Transmembrane</keyword>